<dbReference type="PROSITE" id="PS00916">
    <property type="entry name" value="PI3_4_KINASE_2"/>
    <property type="match status" value="1"/>
</dbReference>
<evidence type="ECO:0000256" key="7">
    <source>
        <dbReference type="ARBA" id="ARBA00039877"/>
    </source>
</evidence>
<organism evidence="11 12">
    <name type="scientific">Parthenolecanium corni</name>
    <dbReference type="NCBI Taxonomy" id="536013"/>
    <lineage>
        <taxon>Eukaryota</taxon>
        <taxon>Metazoa</taxon>
        <taxon>Ecdysozoa</taxon>
        <taxon>Arthropoda</taxon>
        <taxon>Hexapoda</taxon>
        <taxon>Insecta</taxon>
        <taxon>Pterygota</taxon>
        <taxon>Neoptera</taxon>
        <taxon>Paraneoptera</taxon>
        <taxon>Hemiptera</taxon>
        <taxon>Sternorrhyncha</taxon>
        <taxon>Coccoidea</taxon>
        <taxon>Coccidae</taxon>
        <taxon>Parthenolecanium</taxon>
    </lineage>
</organism>
<reference evidence="11 12" key="1">
    <citation type="submission" date="2024-03" db="EMBL/GenBank/DDBJ databases">
        <title>Adaptation during the transition from Ophiocordyceps entomopathogen to insect associate is accompanied by gene loss and intensified selection.</title>
        <authorList>
            <person name="Ward C.M."/>
            <person name="Onetto C.A."/>
            <person name="Borneman A.R."/>
        </authorList>
    </citation>
    <scope>NUCLEOTIDE SEQUENCE [LARGE SCALE GENOMIC DNA]</scope>
    <source>
        <strain evidence="11">AWRI1</strain>
        <tissue evidence="11">Single Adult Female</tissue>
    </source>
</reference>
<dbReference type="InterPro" id="IPR018936">
    <property type="entry name" value="PI3/4_kinase_CS"/>
</dbReference>
<dbReference type="GO" id="GO:0030867">
    <property type="term" value="C:rough endoplasmic reticulum membrane"/>
    <property type="evidence" value="ECO:0007669"/>
    <property type="project" value="UniProtKB-SubCell"/>
</dbReference>
<evidence type="ECO:0000256" key="2">
    <source>
        <dbReference type="ARBA" id="ARBA00012169"/>
    </source>
</evidence>
<dbReference type="FunFam" id="1.10.1070.11:FF:000016">
    <property type="entry name" value="PIK1p Phosphatidylinositol 4-kinase"/>
    <property type="match status" value="1"/>
</dbReference>
<evidence type="ECO:0000256" key="6">
    <source>
        <dbReference type="ARBA" id="ARBA00037860"/>
    </source>
</evidence>
<accession>A0AAN9TSS0</accession>
<sequence length="858" mass="95886">MALNVPSTQSNANQTCRSKQQTGPHVAVPPVHGRPHSIPGVKNRIGYHQRNLSLDFRSMGILLPPIPQVTTKITSHHRNRSLDSVLQRIPEVDVIPSPECETSSDPIGAEVSAKSAPNKEDSNSLGSDDSGLGSRSEVTSGSSLESRPESPVIESEIPAETSYAPNKSFLLRLFESTLFDMSMAITYLFSSKEPGVQSYIGNKLFCFPHNEVDFYLPQLINMYIQVEDTAEVIHPYLMYRSRESSDFSLKCTWLLDAFSVDSSLPCKKSRGNQLKKLILSYEYNLESKESANLNHKNQFLKTDSSKSFSSLFKKTHLRAFSDASVLLNNQKTSQPLGGKVSLGDLSSGCGFFNGCTCFDSCQGVVNGLRGIRITCHCNAPRLSAQLLFVKALTNIGNALKNLQTKEARSAKLMAELNTLNLNLPARVWIPLWSDIPHHVVRIPPQMSAVLNSKDKAPYIIYVEVVEVEDIEKSPLISKAGNSLRLTKSEENLSTNLDSDSDSCCWAAEDEDISLQYIQMKKEANYERDTLSQISQDSTDSNVLIAASDIRKRLADSLSDNKTVKHDPEDPSAAALKEPWDEKIKRVRDTSPYGHLNSWRLLPLIVKTGDDLRQELLASQLLTTLQNVWKTEHVPLWLYPYKISCLSNDSGFIEPIVNTVSLHQIKKCNQLSLWEYFLQEFGPKNSEAFLNAQRNFVQSCAAYSIFCYLIQVKDRHNGNILLTGEGHLIHIDFGYMLSTSPRNLGFETSPFKLTPEFVAVMDGFGSDMFEYFKILILQGLLAARKHMDKIIALVEIMGLGSQLPCFKLGATIQMLKSRFHLNLTEQQLQLLVDHLVESSVHSLSTKLYDGFQYLANGIL</sequence>
<name>A0AAN9TSS0_9HEMI</name>
<evidence type="ECO:0000259" key="9">
    <source>
        <dbReference type="PROSITE" id="PS50290"/>
    </source>
</evidence>
<dbReference type="EC" id="2.7.1.67" evidence="2"/>
<dbReference type="InterPro" id="IPR015433">
    <property type="entry name" value="PI3/4_kinase"/>
</dbReference>
<evidence type="ECO:0000256" key="8">
    <source>
        <dbReference type="SAM" id="MobiDB-lite"/>
    </source>
</evidence>
<dbReference type="Gene3D" id="1.10.1070.11">
    <property type="entry name" value="Phosphatidylinositol 3-/4-kinase, catalytic domain"/>
    <property type="match status" value="1"/>
</dbReference>
<dbReference type="GO" id="GO:0005741">
    <property type="term" value="C:mitochondrial outer membrane"/>
    <property type="evidence" value="ECO:0007669"/>
    <property type="project" value="UniProtKB-SubCell"/>
</dbReference>
<feature type="compositionally biased region" description="Low complexity" evidence="8">
    <location>
        <begin position="123"/>
        <end position="136"/>
    </location>
</feature>
<evidence type="ECO:0000259" key="10">
    <source>
        <dbReference type="PROSITE" id="PS51545"/>
    </source>
</evidence>
<dbReference type="PANTHER" id="PTHR10048:SF22">
    <property type="entry name" value="PHOSPHATIDYLINOSITOL 4-KINASE BETA"/>
    <property type="match status" value="1"/>
</dbReference>
<feature type="domain" description="PI3K/PI4K catalytic" evidence="9">
    <location>
        <begin position="577"/>
        <end position="843"/>
    </location>
</feature>
<evidence type="ECO:0000256" key="1">
    <source>
        <dbReference type="ARBA" id="ARBA00004450"/>
    </source>
</evidence>
<comment type="subcellular location">
    <subcellularLocation>
        <location evidence="1">Mitochondrion outer membrane</location>
        <topology evidence="1">Peripheral membrane protein</topology>
    </subcellularLocation>
    <subcellularLocation>
        <location evidence="6">Rough endoplasmic reticulum membrane</location>
        <topology evidence="6">Peripheral membrane protein</topology>
    </subcellularLocation>
</comment>
<dbReference type="InterPro" id="IPR049160">
    <property type="entry name" value="PI4KB-PIK1_PIK"/>
</dbReference>
<dbReference type="GO" id="GO:0004430">
    <property type="term" value="F:1-phosphatidylinositol 4-kinase activity"/>
    <property type="evidence" value="ECO:0007669"/>
    <property type="project" value="UniProtKB-EC"/>
</dbReference>
<evidence type="ECO:0000256" key="4">
    <source>
        <dbReference type="ARBA" id="ARBA00022777"/>
    </source>
</evidence>
<dbReference type="SUPFAM" id="SSF56112">
    <property type="entry name" value="Protein kinase-like (PK-like)"/>
    <property type="match status" value="1"/>
</dbReference>
<dbReference type="Pfam" id="PF00454">
    <property type="entry name" value="PI3_PI4_kinase"/>
    <property type="match status" value="1"/>
</dbReference>
<dbReference type="InterPro" id="IPR000403">
    <property type="entry name" value="PI3/4_kinase_cat_dom"/>
</dbReference>
<feature type="compositionally biased region" description="Polar residues" evidence="8">
    <location>
        <begin position="1"/>
        <end position="23"/>
    </location>
</feature>
<gene>
    <name evidence="11" type="ORF">V9T40_005551</name>
</gene>
<evidence type="ECO:0000313" key="12">
    <source>
        <dbReference type="Proteomes" id="UP001367676"/>
    </source>
</evidence>
<dbReference type="Gene3D" id="3.30.1010.10">
    <property type="entry name" value="Phosphatidylinositol 3-kinase Catalytic Subunit, Chain A, domain 4"/>
    <property type="match status" value="1"/>
</dbReference>
<evidence type="ECO:0000313" key="11">
    <source>
        <dbReference type="EMBL" id="KAK7604365.1"/>
    </source>
</evidence>
<dbReference type="Proteomes" id="UP001367676">
    <property type="component" value="Unassembled WGS sequence"/>
</dbReference>
<dbReference type="InterPro" id="IPR011009">
    <property type="entry name" value="Kinase-like_dom_sf"/>
</dbReference>
<feature type="domain" description="PIK helical" evidence="10">
    <location>
        <begin position="68"/>
        <end position="280"/>
    </location>
</feature>
<dbReference type="AlphaFoldDB" id="A0AAN9TSS0"/>
<keyword evidence="4" id="KW-0418">Kinase</keyword>
<dbReference type="PROSITE" id="PS00915">
    <property type="entry name" value="PI3_4_KINASE_1"/>
    <property type="match status" value="1"/>
</dbReference>
<dbReference type="CDD" id="cd05168">
    <property type="entry name" value="PI4Kc_III_beta"/>
    <property type="match status" value="1"/>
</dbReference>
<dbReference type="GO" id="GO:0046854">
    <property type="term" value="P:phosphatidylinositol phosphate biosynthetic process"/>
    <property type="evidence" value="ECO:0007669"/>
    <property type="project" value="InterPro"/>
</dbReference>
<evidence type="ECO:0000256" key="3">
    <source>
        <dbReference type="ARBA" id="ARBA00022679"/>
    </source>
</evidence>
<dbReference type="PROSITE" id="PS51545">
    <property type="entry name" value="PIK_HELICAL"/>
    <property type="match status" value="1"/>
</dbReference>
<dbReference type="GO" id="GO:0048015">
    <property type="term" value="P:phosphatidylinositol-mediated signaling"/>
    <property type="evidence" value="ECO:0007669"/>
    <property type="project" value="TreeGrafter"/>
</dbReference>
<dbReference type="EMBL" id="JBBCAQ010000003">
    <property type="protein sequence ID" value="KAK7604365.1"/>
    <property type="molecule type" value="Genomic_DNA"/>
</dbReference>
<dbReference type="Pfam" id="PF21245">
    <property type="entry name" value="PI4KB-PIK1_PIK"/>
    <property type="match status" value="1"/>
</dbReference>
<feature type="region of interest" description="Disordered" evidence="8">
    <location>
        <begin position="96"/>
        <end position="158"/>
    </location>
</feature>
<evidence type="ECO:0000256" key="5">
    <source>
        <dbReference type="ARBA" id="ARBA00036767"/>
    </source>
</evidence>
<feature type="region of interest" description="Disordered" evidence="8">
    <location>
        <begin position="1"/>
        <end position="42"/>
    </location>
</feature>
<dbReference type="InterPro" id="IPR036940">
    <property type="entry name" value="PI3/4_kinase_cat_sf"/>
</dbReference>
<dbReference type="PROSITE" id="PS50290">
    <property type="entry name" value="PI3_4_KINASE_3"/>
    <property type="match status" value="1"/>
</dbReference>
<comment type="catalytic activity">
    <reaction evidence="5">
        <text>a 1,2-diacyl-sn-glycero-3-phospho-(1D-myo-inositol) + ATP = a 1,2-diacyl-sn-glycero-3-phospho-(1D-myo-inositol 4-phosphate) + ADP + H(+)</text>
        <dbReference type="Rhea" id="RHEA:19877"/>
        <dbReference type="ChEBI" id="CHEBI:15378"/>
        <dbReference type="ChEBI" id="CHEBI:30616"/>
        <dbReference type="ChEBI" id="CHEBI:57880"/>
        <dbReference type="ChEBI" id="CHEBI:58178"/>
        <dbReference type="ChEBI" id="CHEBI:456216"/>
        <dbReference type="EC" id="2.7.1.67"/>
    </reaction>
    <physiologicalReaction direction="left-to-right" evidence="5">
        <dbReference type="Rhea" id="RHEA:19878"/>
    </physiologicalReaction>
</comment>
<keyword evidence="3" id="KW-0808">Transferase</keyword>
<protein>
    <recommendedName>
        <fullName evidence="7">Phosphatidylinositol 4-kinase beta</fullName>
        <ecNumber evidence="2">2.7.1.67</ecNumber>
    </recommendedName>
</protein>
<dbReference type="SMART" id="SM00146">
    <property type="entry name" value="PI3Kc"/>
    <property type="match status" value="1"/>
</dbReference>
<dbReference type="InterPro" id="IPR001263">
    <property type="entry name" value="PI3K_accessory_dom"/>
</dbReference>
<proteinExistence type="predicted"/>
<dbReference type="InterPro" id="IPR057754">
    <property type="entry name" value="PI4-kinase_beta/PIK1_cat"/>
</dbReference>
<comment type="caution">
    <text evidence="11">The sequence shown here is derived from an EMBL/GenBank/DDBJ whole genome shotgun (WGS) entry which is preliminary data.</text>
</comment>
<dbReference type="PANTHER" id="PTHR10048">
    <property type="entry name" value="PHOSPHATIDYLINOSITOL KINASE"/>
    <property type="match status" value="1"/>
</dbReference>
<keyword evidence="12" id="KW-1185">Reference proteome</keyword>